<dbReference type="PIRSF" id="PIRSF001619">
    <property type="entry name" value="Biotin_synth"/>
    <property type="match status" value="1"/>
</dbReference>
<accession>A0A9X5BG15</accession>
<evidence type="ECO:0000256" key="3">
    <source>
        <dbReference type="ARBA" id="ARBA00011738"/>
    </source>
</evidence>
<comment type="caution">
    <text evidence="19">The sequence shown here is derived from an EMBL/GenBank/DDBJ whole genome shotgun (WGS) entry which is preliminary data.</text>
</comment>
<dbReference type="InterPro" id="IPR010722">
    <property type="entry name" value="BATS_dom"/>
</dbReference>
<evidence type="ECO:0000256" key="1">
    <source>
        <dbReference type="ARBA" id="ARBA00004942"/>
    </source>
</evidence>
<evidence type="ECO:0000256" key="8">
    <source>
        <dbReference type="ARBA" id="ARBA00022714"/>
    </source>
</evidence>
<comment type="pathway">
    <text evidence="1 16">Cofactor biosynthesis; biotin biosynthesis; biotin from 7,8-diaminononanoate: step 2/2.</text>
</comment>
<dbReference type="InterPro" id="IPR024177">
    <property type="entry name" value="Biotin_synthase"/>
</dbReference>
<evidence type="ECO:0000256" key="16">
    <source>
        <dbReference type="HAMAP-Rule" id="MF_01694"/>
    </source>
</evidence>
<feature type="binding site" evidence="16 17">
    <location>
        <position position="199"/>
    </location>
    <ligand>
        <name>[2Fe-2S] cluster</name>
        <dbReference type="ChEBI" id="CHEBI:190135"/>
    </ligand>
</feature>
<dbReference type="Pfam" id="PF06968">
    <property type="entry name" value="BATS"/>
    <property type="match status" value="1"/>
</dbReference>
<dbReference type="OrthoDB" id="9786826at2"/>
<dbReference type="InterPro" id="IPR007197">
    <property type="entry name" value="rSAM"/>
</dbReference>
<dbReference type="EMBL" id="QZDT01000015">
    <property type="protein sequence ID" value="NBJ93111.1"/>
    <property type="molecule type" value="Genomic_DNA"/>
</dbReference>
<evidence type="ECO:0000256" key="12">
    <source>
        <dbReference type="ARBA" id="ARBA00023014"/>
    </source>
</evidence>
<evidence type="ECO:0000256" key="10">
    <source>
        <dbReference type="ARBA" id="ARBA00022756"/>
    </source>
</evidence>
<evidence type="ECO:0000256" key="5">
    <source>
        <dbReference type="ARBA" id="ARBA00022485"/>
    </source>
</evidence>
<evidence type="ECO:0000313" key="19">
    <source>
        <dbReference type="EMBL" id="NBJ93111.1"/>
    </source>
</evidence>
<evidence type="ECO:0000256" key="2">
    <source>
        <dbReference type="ARBA" id="ARBA00010765"/>
    </source>
</evidence>
<comment type="subunit">
    <text evidence="3 16">Homodimer.</text>
</comment>
<dbReference type="AlphaFoldDB" id="A0A9X5BG15"/>
<comment type="catalytic activity">
    <reaction evidence="13 16">
        <text>(4R,5S)-dethiobiotin + (sulfur carrier)-SH + 2 reduced [2Fe-2S]-[ferredoxin] + 2 S-adenosyl-L-methionine = (sulfur carrier)-H + biotin + 2 5'-deoxyadenosine + 2 L-methionine + 2 oxidized [2Fe-2S]-[ferredoxin]</text>
        <dbReference type="Rhea" id="RHEA:22060"/>
        <dbReference type="Rhea" id="RHEA-COMP:10000"/>
        <dbReference type="Rhea" id="RHEA-COMP:10001"/>
        <dbReference type="Rhea" id="RHEA-COMP:14737"/>
        <dbReference type="Rhea" id="RHEA-COMP:14739"/>
        <dbReference type="ChEBI" id="CHEBI:17319"/>
        <dbReference type="ChEBI" id="CHEBI:29917"/>
        <dbReference type="ChEBI" id="CHEBI:33737"/>
        <dbReference type="ChEBI" id="CHEBI:33738"/>
        <dbReference type="ChEBI" id="CHEBI:57586"/>
        <dbReference type="ChEBI" id="CHEBI:57844"/>
        <dbReference type="ChEBI" id="CHEBI:59789"/>
        <dbReference type="ChEBI" id="CHEBI:64428"/>
        <dbReference type="ChEBI" id="CHEBI:149473"/>
        <dbReference type="EC" id="2.8.1.6"/>
    </reaction>
</comment>
<evidence type="ECO:0000313" key="20">
    <source>
        <dbReference type="Proteomes" id="UP001154420"/>
    </source>
</evidence>
<keyword evidence="12 16" id="KW-0411">Iron-sulfur</keyword>
<feature type="binding site" evidence="16 17">
    <location>
        <position position="69"/>
    </location>
    <ligand>
        <name>[4Fe-4S] cluster</name>
        <dbReference type="ChEBI" id="CHEBI:49883"/>
        <note>4Fe-4S-S-AdoMet</note>
    </ligand>
</feature>
<keyword evidence="10 16" id="KW-0093">Biotin biosynthesis</keyword>
<keyword evidence="6 16" id="KW-0808">Transferase</keyword>
<comment type="cofactor">
    <cofactor evidence="17">
        <name>[2Fe-2S] cluster</name>
        <dbReference type="ChEBI" id="CHEBI:190135"/>
    </cofactor>
    <text evidence="17">Binds 1 [2Fe-2S] cluster. The cluster is coordinated with 3 cysteines and 1 arginine.</text>
</comment>
<dbReference type="PROSITE" id="PS51918">
    <property type="entry name" value="RADICAL_SAM"/>
    <property type="match status" value="1"/>
</dbReference>
<gene>
    <name evidence="16 19" type="primary">bioB</name>
    <name evidence="19" type="ORF">D5281_10995</name>
</gene>
<keyword evidence="8 16" id="KW-0001">2Fe-2S</keyword>
<evidence type="ECO:0000256" key="7">
    <source>
        <dbReference type="ARBA" id="ARBA00022691"/>
    </source>
</evidence>
<dbReference type="SFLD" id="SFLDG01060">
    <property type="entry name" value="BATS_domain_containing"/>
    <property type="match status" value="1"/>
</dbReference>
<dbReference type="Proteomes" id="UP001154420">
    <property type="component" value="Unassembled WGS sequence"/>
</dbReference>
<dbReference type="SFLD" id="SFLDG01278">
    <property type="entry name" value="biotin_synthase_like"/>
    <property type="match status" value="1"/>
</dbReference>
<evidence type="ECO:0000256" key="9">
    <source>
        <dbReference type="ARBA" id="ARBA00022723"/>
    </source>
</evidence>
<comment type="cofactor">
    <cofactor evidence="16 17">
        <name>[4Fe-4S] cluster</name>
        <dbReference type="ChEBI" id="CHEBI:49883"/>
    </cofactor>
    <text evidence="16 17">Binds 1 [4Fe-4S] cluster. The cluster is coordinated with 3 cysteines and an exchangeable S-adenosyl-L-methionine.</text>
</comment>
<dbReference type="SFLD" id="SFLDS00029">
    <property type="entry name" value="Radical_SAM"/>
    <property type="match status" value="1"/>
</dbReference>
<dbReference type="InterPro" id="IPR002684">
    <property type="entry name" value="Biotin_synth/BioAB"/>
</dbReference>
<keyword evidence="5 16" id="KW-0004">4Fe-4S</keyword>
<evidence type="ECO:0000256" key="11">
    <source>
        <dbReference type="ARBA" id="ARBA00023004"/>
    </source>
</evidence>
<evidence type="ECO:0000256" key="17">
    <source>
        <dbReference type="PIRSR" id="PIRSR001619-1"/>
    </source>
</evidence>
<protein>
    <recommendedName>
        <fullName evidence="15 16">Biotin synthase</fullName>
        <ecNumber evidence="4 16">2.8.1.6</ecNumber>
    </recommendedName>
</protein>
<keyword evidence="11 16" id="KW-0408">Iron</keyword>
<feature type="binding site" evidence="16 17">
    <location>
        <position position="139"/>
    </location>
    <ligand>
        <name>[2Fe-2S] cluster</name>
        <dbReference type="ChEBI" id="CHEBI:190135"/>
    </ligand>
</feature>
<dbReference type="EC" id="2.8.1.6" evidence="4 16"/>
<evidence type="ECO:0000256" key="14">
    <source>
        <dbReference type="ARBA" id="ARBA00057568"/>
    </source>
</evidence>
<dbReference type="HAMAP" id="MF_01694">
    <property type="entry name" value="BioB"/>
    <property type="match status" value="1"/>
</dbReference>
<dbReference type="InterPro" id="IPR006638">
    <property type="entry name" value="Elp3/MiaA/NifB-like_rSAM"/>
</dbReference>
<evidence type="ECO:0000256" key="15">
    <source>
        <dbReference type="ARBA" id="ARBA00070199"/>
    </source>
</evidence>
<dbReference type="NCBIfam" id="TIGR00433">
    <property type="entry name" value="bioB"/>
    <property type="match status" value="1"/>
</dbReference>
<feature type="domain" description="Radical SAM core" evidence="18">
    <location>
        <begin position="44"/>
        <end position="274"/>
    </location>
</feature>
<dbReference type="GO" id="GO:0051539">
    <property type="term" value="F:4 iron, 4 sulfur cluster binding"/>
    <property type="evidence" value="ECO:0007669"/>
    <property type="project" value="UniProtKB-KW"/>
</dbReference>
<organism evidence="19 20">
    <name type="scientific">Parablautia muri</name>
    <dbReference type="NCBI Taxonomy" id="2320879"/>
    <lineage>
        <taxon>Bacteria</taxon>
        <taxon>Bacillati</taxon>
        <taxon>Bacillota</taxon>
        <taxon>Clostridia</taxon>
        <taxon>Lachnospirales</taxon>
        <taxon>Lachnospiraceae</taxon>
        <taxon>Parablautia</taxon>
    </lineage>
</organism>
<dbReference type="InterPro" id="IPR058240">
    <property type="entry name" value="rSAM_sf"/>
</dbReference>
<feature type="binding site" evidence="16 17">
    <location>
        <position position="66"/>
    </location>
    <ligand>
        <name>[4Fe-4S] cluster</name>
        <dbReference type="ChEBI" id="CHEBI:49883"/>
        <note>4Fe-4S-S-AdoMet</note>
    </ligand>
</feature>
<dbReference type="Pfam" id="PF04055">
    <property type="entry name" value="Radical_SAM"/>
    <property type="match status" value="1"/>
</dbReference>
<dbReference type="Gene3D" id="3.20.20.70">
    <property type="entry name" value="Aldolase class I"/>
    <property type="match status" value="1"/>
</dbReference>
<proteinExistence type="inferred from homology"/>
<feature type="binding site" evidence="16 17">
    <location>
        <position position="269"/>
    </location>
    <ligand>
        <name>[2Fe-2S] cluster</name>
        <dbReference type="ChEBI" id="CHEBI:190135"/>
    </ligand>
</feature>
<keyword evidence="20" id="KW-1185">Reference proteome</keyword>
<dbReference type="GO" id="GO:0051537">
    <property type="term" value="F:2 iron, 2 sulfur cluster binding"/>
    <property type="evidence" value="ECO:0007669"/>
    <property type="project" value="UniProtKB-KW"/>
</dbReference>
<reference evidence="19" key="1">
    <citation type="submission" date="2018-09" db="EMBL/GenBank/DDBJ databases">
        <title>Murine metabolic-syndrome-specific gut microbial biobank.</title>
        <authorList>
            <person name="Liu C."/>
        </authorList>
    </citation>
    <scope>NUCLEOTIDE SEQUENCE</scope>
    <source>
        <strain evidence="19">D42-62</strain>
    </source>
</reference>
<dbReference type="GO" id="GO:0004076">
    <property type="term" value="F:biotin synthase activity"/>
    <property type="evidence" value="ECO:0007669"/>
    <property type="project" value="UniProtKB-UniRule"/>
</dbReference>
<evidence type="ECO:0000259" key="18">
    <source>
        <dbReference type="PROSITE" id="PS51918"/>
    </source>
</evidence>
<dbReference type="SUPFAM" id="SSF102114">
    <property type="entry name" value="Radical SAM enzymes"/>
    <property type="match status" value="1"/>
</dbReference>
<comment type="similarity">
    <text evidence="2 16">Belongs to the radical SAM superfamily. Biotin synthase family.</text>
</comment>
<dbReference type="RefSeq" id="WP_160560186.1">
    <property type="nucleotide sequence ID" value="NZ_QZDT01000015.1"/>
</dbReference>
<dbReference type="SMART" id="SM00876">
    <property type="entry name" value="BATS"/>
    <property type="match status" value="1"/>
</dbReference>
<evidence type="ECO:0000256" key="6">
    <source>
        <dbReference type="ARBA" id="ARBA00022679"/>
    </source>
</evidence>
<evidence type="ECO:0000256" key="4">
    <source>
        <dbReference type="ARBA" id="ARBA00012236"/>
    </source>
</evidence>
<dbReference type="SMART" id="SM00729">
    <property type="entry name" value="Elp3"/>
    <property type="match status" value="1"/>
</dbReference>
<comment type="function">
    <text evidence="14 16">Catalyzes the conversion of dethiobiotin (DTB) to biotin by the insertion of a sulfur atom into dethiobiotin via a radical-based mechanism.</text>
</comment>
<keyword evidence="9 16" id="KW-0479">Metal-binding</keyword>
<dbReference type="PANTHER" id="PTHR22976">
    <property type="entry name" value="BIOTIN SYNTHASE"/>
    <property type="match status" value="1"/>
</dbReference>
<dbReference type="FunFam" id="3.20.20.70:FF:000026">
    <property type="entry name" value="Biotin synthase"/>
    <property type="match status" value="1"/>
</dbReference>
<comment type="cofactor">
    <cofactor evidence="16">
        <name>[2Fe-2S] cluster</name>
        <dbReference type="ChEBI" id="CHEBI:190135"/>
    </cofactor>
    <text evidence="16">Binds 1 [2Fe-2S] cluster. The cluster is coordinated with 3 cysteines and 1 arginine.</text>
</comment>
<dbReference type="GO" id="GO:0005506">
    <property type="term" value="F:iron ion binding"/>
    <property type="evidence" value="ECO:0007669"/>
    <property type="project" value="UniProtKB-UniRule"/>
</dbReference>
<evidence type="ECO:0000256" key="13">
    <source>
        <dbReference type="ARBA" id="ARBA00051157"/>
    </source>
</evidence>
<feature type="binding site" evidence="16 17">
    <location>
        <position position="107"/>
    </location>
    <ligand>
        <name>[2Fe-2S] cluster</name>
        <dbReference type="ChEBI" id="CHEBI:190135"/>
    </ligand>
</feature>
<dbReference type="GO" id="GO:0009102">
    <property type="term" value="P:biotin biosynthetic process"/>
    <property type="evidence" value="ECO:0007669"/>
    <property type="project" value="UniProtKB-UniRule"/>
</dbReference>
<sequence length="324" mass="35480">MSFVEEMKDKVLNGGLITRKEAINLWEAPLMELQKAADEIRETMCGNGFDICTIINGKCGRCSEDCKYCAQSAHYETACTETYPLLSTEEILEGARNNAQRGVLRYSIVTSGKRLSEAEVDQVCESIREIKKKVKIEVCVSFGLLDEAQFRKIKEAGASRVHCNLESSARYFPKVCTTHTYEEKIETLKAAKRAGLSVCSGGILGLGETMEDRIDMVLTARDLGVKSIPVNLLNPIPGTPYEGRKPLTNEEVCRCVALFRFLIPDGAIRLAGGRGLIGDKGEGCFQSGANAAISGDMLTTAGITVETDLELIKKLGFETRLCNE</sequence>
<dbReference type="InterPro" id="IPR013785">
    <property type="entry name" value="Aldolase_TIM"/>
</dbReference>
<feature type="binding site" evidence="16 17">
    <location>
        <position position="62"/>
    </location>
    <ligand>
        <name>[4Fe-4S] cluster</name>
        <dbReference type="ChEBI" id="CHEBI:49883"/>
        <note>4Fe-4S-S-AdoMet</note>
    </ligand>
</feature>
<dbReference type="CDD" id="cd01335">
    <property type="entry name" value="Radical_SAM"/>
    <property type="match status" value="1"/>
</dbReference>
<keyword evidence="7 16" id="KW-0949">S-adenosyl-L-methionine</keyword>
<dbReference type="PANTHER" id="PTHR22976:SF2">
    <property type="entry name" value="BIOTIN SYNTHASE, MITOCHONDRIAL"/>
    <property type="match status" value="1"/>
</dbReference>
<name>A0A9X5BG15_9FIRM</name>